<dbReference type="Pfam" id="PF09139">
    <property type="entry name" value="Tam41_Mmp37"/>
    <property type="match status" value="1"/>
</dbReference>
<comment type="caution">
    <text evidence="1">The sequence shown here is derived from an EMBL/GenBank/DDBJ whole genome shotgun (WGS) entry which is preliminary data.</text>
</comment>
<dbReference type="EMBL" id="JAPCXC010000075">
    <property type="protein sequence ID" value="KAJ1606534.1"/>
    <property type="molecule type" value="Genomic_DNA"/>
</dbReference>
<dbReference type="AlphaFoldDB" id="A0A9D5DK02"/>
<evidence type="ECO:0008006" key="2">
    <source>
        <dbReference type="Google" id="ProtNLM"/>
    </source>
</evidence>
<dbReference type="OrthoDB" id="341477at2759"/>
<protein>
    <recommendedName>
        <fullName evidence="2">Phosphatidate cytidylyltransferase</fullName>
    </recommendedName>
</protein>
<proteinExistence type="predicted"/>
<dbReference type="GO" id="GO:0004605">
    <property type="term" value="F:phosphatidate cytidylyltransferase activity"/>
    <property type="evidence" value="ECO:0007669"/>
    <property type="project" value="InterPro"/>
</dbReference>
<dbReference type="InterPro" id="IPR015222">
    <property type="entry name" value="Tam41"/>
</dbReference>
<accession>A0A9D5DK02</accession>
<organism evidence="1">
    <name type="scientific">Cryptosporidium canis</name>
    <dbReference type="NCBI Taxonomy" id="195482"/>
    <lineage>
        <taxon>Eukaryota</taxon>
        <taxon>Sar</taxon>
        <taxon>Alveolata</taxon>
        <taxon>Apicomplexa</taxon>
        <taxon>Conoidasida</taxon>
        <taxon>Coccidia</taxon>
        <taxon>Eucoccidiorida</taxon>
        <taxon>Eimeriorina</taxon>
        <taxon>Cryptosporidiidae</taxon>
        <taxon>Cryptosporidium</taxon>
    </lineage>
</organism>
<dbReference type="Proteomes" id="UP001067231">
    <property type="component" value="Unassembled WGS sequence"/>
</dbReference>
<sequence length="116" mass="13567">MSKLARFNPSKFIDFEGTVSVFKYGSTIRSNIAFNSRIHDFIVVIDGGFEGAVKWHKKMILDYPWHYSKICLLGPKFVSMVQRYSKLCPVIYNSCIMTKENKASLYSQNKFRFYEI</sequence>
<dbReference type="GO" id="GO:0032049">
    <property type="term" value="P:cardiolipin biosynthetic process"/>
    <property type="evidence" value="ECO:0007669"/>
    <property type="project" value="InterPro"/>
</dbReference>
<name>A0A9D5DK02_9CRYT</name>
<gene>
    <name evidence="1" type="ORF">OJ253_2710</name>
</gene>
<reference evidence="1" key="1">
    <citation type="submission" date="2022-10" db="EMBL/GenBank/DDBJ databases">
        <title>Adaptive evolution leads to modifications in subtelomeric GC content in a zoonotic Cryptosporidium species.</title>
        <authorList>
            <person name="Li J."/>
            <person name="Feng Y."/>
            <person name="Xiao L."/>
        </authorList>
    </citation>
    <scope>NUCLEOTIDE SEQUENCE</scope>
    <source>
        <strain evidence="1">33844</strain>
    </source>
</reference>
<evidence type="ECO:0000313" key="1">
    <source>
        <dbReference type="EMBL" id="KAJ1606534.1"/>
    </source>
</evidence>